<evidence type="ECO:0000313" key="7">
    <source>
        <dbReference type="Proteomes" id="UP000642070"/>
    </source>
</evidence>
<evidence type="ECO:0000313" key="6">
    <source>
        <dbReference type="EMBL" id="GGM29097.1"/>
    </source>
</evidence>
<name>A0A917WU79_9ACTN</name>
<evidence type="ECO:0000259" key="5">
    <source>
        <dbReference type="PROSITE" id="PS50977"/>
    </source>
</evidence>
<evidence type="ECO:0000256" key="3">
    <source>
        <dbReference type="ARBA" id="ARBA00023163"/>
    </source>
</evidence>
<accession>A0A917WU79</accession>
<evidence type="ECO:0000256" key="1">
    <source>
        <dbReference type="ARBA" id="ARBA00023015"/>
    </source>
</evidence>
<protein>
    <submittedName>
        <fullName evidence="6">TetR family transcriptional regulator</fullName>
    </submittedName>
</protein>
<dbReference type="SUPFAM" id="SSF46689">
    <property type="entry name" value="Homeodomain-like"/>
    <property type="match status" value="1"/>
</dbReference>
<evidence type="ECO:0000256" key="4">
    <source>
        <dbReference type="PROSITE-ProRule" id="PRU00335"/>
    </source>
</evidence>
<keyword evidence="2 4" id="KW-0238">DNA-binding</keyword>
<dbReference type="PANTHER" id="PTHR30055">
    <property type="entry name" value="HTH-TYPE TRANSCRIPTIONAL REGULATOR RUTR"/>
    <property type="match status" value="1"/>
</dbReference>
<proteinExistence type="predicted"/>
<dbReference type="AlphaFoldDB" id="A0A917WU79"/>
<dbReference type="InterPro" id="IPR001647">
    <property type="entry name" value="HTH_TetR"/>
</dbReference>
<dbReference type="RefSeq" id="WP_190250710.1">
    <property type="nucleotide sequence ID" value="NZ_BMPI01000014.1"/>
</dbReference>
<dbReference type="EMBL" id="BMPI01000014">
    <property type="protein sequence ID" value="GGM29097.1"/>
    <property type="molecule type" value="Genomic_DNA"/>
</dbReference>
<dbReference type="Gene3D" id="1.10.357.10">
    <property type="entry name" value="Tetracycline Repressor, domain 2"/>
    <property type="match status" value="1"/>
</dbReference>
<gene>
    <name evidence="6" type="ORF">GCM10007977_032970</name>
</gene>
<dbReference type="GO" id="GO:0000976">
    <property type="term" value="F:transcription cis-regulatory region binding"/>
    <property type="evidence" value="ECO:0007669"/>
    <property type="project" value="TreeGrafter"/>
</dbReference>
<reference evidence="6" key="2">
    <citation type="submission" date="2020-09" db="EMBL/GenBank/DDBJ databases">
        <authorList>
            <person name="Sun Q."/>
            <person name="Ohkuma M."/>
        </authorList>
    </citation>
    <scope>NUCLEOTIDE SEQUENCE</scope>
    <source>
        <strain evidence="6">JCM 19831</strain>
    </source>
</reference>
<dbReference type="PANTHER" id="PTHR30055:SF234">
    <property type="entry name" value="HTH-TYPE TRANSCRIPTIONAL REGULATOR BETI"/>
    <property type="match status" value="1"/>
</dbReference>
<evidence type="ECO:0000256" key="2">
    <source>
        <dbReference type="ARBA" id="ARBA00023125"/>
    </source>
</evidence>
<dbReference type="Pfam" id="PF00440">
    <property type="entry name" value="TetR_N"/>
    <property type="match status" value="1"/>
</dbReference>
<keyword evidence="3" id="KW-0804">Transcription</keyword>
<keyword evidence="7" id="KW-1185">Reference proteome</keyword>
<feature type="domain" description="HTH tetR-type" evidence="5">
    <location>
        <begin position="11"/>
        <end position="71"/>
    </location>
</feature>
<keyword evidence="1" id="KW-0805">Transcription regulation</keyword>
<dbReference type="PROSITE" id="PS50977">
    <property type="entry name" value="HTH_TETR_2"/>
    <property type="match status" value="1"/>
</dbReference>
<feature type="DNA-binding region" description="H-T-H motif" evidence="4">
    <location>
        <begin position="34"/>
        <end position="53"/>
    </location>
</feature>
<dbReference type="GO" id="GO:0003700">
    <property type="term" value="F:DNA-binding transcription factor activity"/>
    <property type="evidence" value="ECO:0007669"/>
    <property type="project" value="TreeGrafter"/>
</dbReference>
<dbReference type="InterPro" id="IPR050109">
    <property type="entry name" value="HTH-type_TetR-like_transc_reg"/>
</dbReference>
<dbReference type="Proteomes" id="UP000642070">
    <property type="component" value="Unassembled WGS sequence"/>
</dbReference>
<comment type="caution">
    <text evidence="6">The sequence shown here is derived from an EMBL/GenBank/DDBJ whole genome shotgun (WGS) entry which is preliminary data.</text>
</comment>
<dbReference type="PRINTS" id="PR00455">
    <property type="entry name" value="HTHTETR"/>
</dbReference>
<sequence>MPRLSRTDMQERNRARIVDAARLEFAERGYREARIDAIADRAELTRGAVYSNFPGKRALYFEVLAVDAATVAPPDRTSAATVRDALGNLAREWAARLPMATRTDASLLGLELMAEVAADQLTRLPFAQLKLLDAIVLGLALEHLEDLPVSRVRLAQAALTLLHGTAQLAAAAPGFGDPFDTVRACQALADLDLDHANRRRVHLDPAPAHRPDPAPRWWLPAADDHLGTGPLAPHDGIVAVLGLHRLANIEDALRAGHETTLAVVTDQPAELAPLARLSLAELRNHLRAAVPPDHWPALHVVVDDKGVLARGAGIDTVTDVTETALRVRDGRIVARADGWGACGSIAG</sequence>
<dbReference type="InterPro" id="IPR009057">
    <property type="entry name" value="Homeodomain-like_sf"/>
</dbReference>
<organism evidence="6 7">
    <name type="scientific">Dactylosporangium sucinum</name>
    <dbReference type="NCBI Taxonomy" id="1424081"/>
    <lineage>
        <taxon>Bacteria</taxon>
        <taxon>Bacillati</taxon>
        <taxon>Actinomycetota</taxon>
        <taxon>Actinomycetes</taxon>
        <taxon>Micromonosporales</taxon>
        <taxon>Micromonosporaceae</taxon>
        <taxon>Dactylosporangium</taxon>
    </lineage>
</organism>
<reference evidence="6" key="1">
    <citation type="journal article" date="2014" name="Int. J. Syst. Evol. Microbiol.">
        <title>Complete genome sequence of Corynebacterium casei LMG S-19264T (=DSM 44701T), isolated from a smear-ripened cheese.</title>
        <authorList>
            <consortium name="US DOE Joint Genome Institute (JGI-PGF)"/>
            <person name="Walter F."/>
            <person name="Albersmeier A."/>
            <person name="Kalinowski J."/>
            <person name="Ruckert C."/>
        </authorList>
    </citation>
    <scope>NUCLEOTIDE SEQUENCE</scope>
    <source>
        <strain evidence="6">JCM 19831</strain>
    </source>
</reference>